<sequence>MRDVPTHAPPSQSPRPTAHQQEREPAAEHLPPEAQGRVCVNDAFVAQAAGPEDRTRIVDAIWAAPIGFSNDAVQRCLEAATGPEERRQIVACMRGRIVALPMHCNGPRPSEPEGTRLRGESLLADCVRAALAAPATPLVNKHASHMWSKITELSWTPPAPPIFAYSSWAACPREIQGERQDGIIDELLAHGAAVFSEIAKSQWGSDCIRIVRSSISSTTIVFRLPIETVLEHGSEKYRQMALGRPLTALLEFTTNEQVSKSVIQVLKEGGKETLDRLVQPAKGSELIASVLLTAKDRCAALYDCIRAHIVALCACKTGSKVIWLLYVHPIQFILNPLSSVFFSSDRMRAYYGY</sequence>
<accession>A0AAD7ELX4</accession>
<gene>
    <name evidence="2" type="ORF">DFH08DRAFT_814028</name>
</gene>
<dbReference type="AlphaFoldDB" id="A0AAD7ELX4"/>
<dbReference type="Proteomes" id="UP001218218">
    <property type="component" value="Unassembled WGS sequence"/>
</dbReference>
<name>A0AAD7ELX4_9AGAR</name>
<protein>
    <submittedName>
        <fullName evidence="2">Uncharacterized protein</fullName>
    </submittedName>
</protein>
<feature type="compositionally biased region" description="Basic and acidic residues" evidence="1">
    <location>
        <begin position="20"/>
        <end position="31"/>
    </location>
</feature>
<proteinExistence type="predicted"/>
<evidence type="ECO:0000313" key="2">
    <source>
        <dbReference type="EMBL" id="KAJ7333958.1"/>
    </source>
</evidence>
<dbReference type="InterPro" id="IPR011989">
    <property type="entry name" value="ARM-like"/>
</dbReference>
<keyword evidence="3" id="KW-1185">Reference proteome</keyword>
<feature type="region of interest" description="Disordered" evidence="1">
    <location>
        <begin position="1"/>
        <end position="34"/>
    </location>
</feature>
<evidence type="ECO:0000256" key="1">
    <source>
        <dbReference type="SAM" id="MobiDB-lite"/>
    </source>
</evidence>
<dbReference type="EMBL" id="JARIHO010000033">
    <property type="protein sequence ID" value="KAJ7333958.1"/>
    <property type="molecule type" value="Genomic_DNA"/>
</dbReference>
<organism evidence="2 3">
    <name type="scientific">Mycena albidolilacea</name>
    <dbReference type="NCBI Taxonomy" id="1033008"/>
    <lineage>
        <taxon>Eukaryota</taxon>
        <taxon>Fungi</taxon>
        <taxon>Dikarya</taxon>
        <taxon>Basidiomycota</taxon>
        <taxon>Agaricomycotina</taxon>
        <taxon>Agaricomycetes</taxon>
        <taxon>Agaricomycetidae</taxon>
        <taxon>Agaricales</taxon>
        <taxon>Marasmiineae</taxon>
        <taxon>Mycenaceae</taxon>
        <taxon>Mycena</taxon>
    </lineage>
</organism>
<evidence type="ECO:0000313" key="3">
    <source>
        <dbReference type="Proteomes" id="UP001218218"/>
    </source>
</evidence>
<comment type="caution">
    <text evidence="2">The sequence shown here is derived from an EMBL/GenBank/DDBJ whole genome shotgun (WGS) entry which is preliminary data.</text>
</comment>
<reference evidence="2" key="1">
    <citation type="submission" date="2023-03" db="EMBL/GenBank/DDBJ databases">
        <title>Massive genome expansion in bonnet fungi (Mycena s.s.) driven by repeated elements and novel gene families across ecological guilds.</title>
        <authorList>
            <consortium name="Lawrence Berkeley National Laboratory"/>
            <person name="Harder C.B."/>
            <person name="Miyauchi S."/>
            <person name="Viragh M."/>
            <person name="Kuo A."/>
            <person name="Thoen E."/>
            <person name="Andreopoulos B."/>
            <person name="Lu D."/>
            <person name="Skrede I."/>
            <person name="Drula E."/>
            <person name="Henrissat B."/>
            <person name="Morin E."/>
            <person name="Kohler A."/>
            <person name="Barry K."/>
            <person name="LaButti K."/>
            <person name="Morin E."/>
            <person name="Salamov A."/>
            <person name="Lipzen A."/>
            <person name="Mereny Z."/>
            <person name="Hegedus B."/>
            <person name="Baldrian P."/>
            <person name="Stursova M."/>
            <person name="Weitz H."/>
            <person name="Taylor A."/>
            <person name="Grigoriev I.V."/>
            <person name="Nagy L.G."/>
            <person name="Martin F."/>
            <person name="Kauserud H."/>
        </authorList>
    </citation>
    <scope>NUCLEOTIDE SEQUENCE</scope>
    <source>
        <strain evidence="2">CBHHK002</strain>
    </source>
</reference>
<dbReference type="Gene3D" id="1.25.10.10">
    <property type="entry name" value="Leucine-rich Repeat Variant"/>
    <property type="match status" value="1"/>
</dbReference>